<feature type="domain" description="NAD-dependent epimerase/dehydratase" evidence="1">
    <location>
        <begin position="8"/>
        <end position="134"/>
    </location>
</feature>
<dbReference type="Gene3D" id="3.40.50.720">
    <property type="entry name" value="NAD(P)-binding Rossmann-like Domain"/>
    <property type="match status" value="1"/>
</dbReference>
<dbReference type="InterPro" id="IPR001509">
    <property type="entry name" value="Epimerase_deHydtase"/>
</dbReference>
<dbReference type="EMBL" id="CZAW01000052">
    <property type="protein sequence ID" value="CUP97849.1"/>
    <property type="molecule type" value="Genomic_DNA"/>
</dbReference>
<evidence type="ECO:0000259" key="1">
    <source>
        <dbReference type="Pfam" id="PF01370"/>
    </source>
</evidence>
<dbReference type="Pfam" id="PF01370">
    <property type="entry name" value="Epimerase"/>
    <property type="match status" value="1"/>
</dbReference>
<dbReference type="PANTHER" id="PTHR43796">
    <property type="entry name" value="CARBOXYNORSPERMIDINE SYNTHASE"/>
    <property type="match status" value="1"/>
</dbReference>
<dbReference type="PANTHER" id="PTHR43796:SF2">
    <property type="entry name" value="CARBOXYNORSPERMIDINE SYNTHASE"/>
    <property type="match status" value="1"/>
</dbReference>
<reference evidence="2 3" key="1">
    <citation type="submission" date="2015-09" db="EMBL/GenBank/DDBJ databases">
        <authorList>
            <consortium name="Pathogen Informatics"/>
        </authorList>
    </citation>
    <scope>NUCLEOTIDE SEQUENCE [LARGE SCALE GENOMIC DNA]</scope>
    <source>
        <strain evidence="2 3">2789STDY5834911</strain>
    </source>
</reference>
<dbReference type="AlphaFoldDB" id="A0A174STG7"/>
<dbReference type="InterPro" id="IPR036291">
    <property type="entry name" value="NAD(P)-bd_dom_sf"/>
</dbReference>
<proteinExistence type="predicted"/>
<dbReference type="SUPFAM" id="SSF51735">
    <property type="entry name" value="NAD(P)-binding Rossmann-fold domains"/>
    <property type="match status" value="1"/>
</dbReference>
<dbReference type="Proteomes" id="UP000095712">
    <property type="component" value="Unassembled WGS sequence"/>
</dbReference>
<accession>A0A174STG7</accession>
<organism evidence="2 3">
    <name type="scientific">Blautia wexlerae</name>
    <dbReference type="NCBI Taxonomy" id="418240"/>
    <lineage>
        <taxon>Bacteria</taxon>
        <taxon>Bacillati</taxon>
        <taxon>Bacillota</taxon>
        <taxon>Clostridia</taxon>
        <taxon>Lachnospirales</taxon>
        <taxon>Lachnospiraceae</taxon>
        <taxon>Blautia</taxon>
    </lineage>
</organism>
<evidence type="ECO:0000313" key="2">
    <source>
        <dbReference type="EMBL" id="CUP97849.1"/>
    </source>
</evidence>
<name>A0A174STG7_9FIRM</name>
<dbReference type="OrthoDB" id="1221575at2"/>
<dbReference type="RefSeq" id="WP_055153165.1">
    <property type="nucleotide sequence ID" value="NZ_CZAW01000052.1"/>
</dbReference>
<protein>
    <submittedName>
        <fullName evidence="2">C factor cell-cell signaling protein</fullName>
    </submittedName>
</protein>
<gene>
    <name evidence="2" type="ORF">ERS852523_03487</name>
</gene>
<sequence length="362" mass="41503">MKKYEIGVIGGTGVIGSSAIRALQKLTEYKVLASYRTQKKDVVSEKICWTKLDVFDAQELERFCEKCNVILNCAGPLWEIEDRIGMACLQTDTQYVDVSGNRKLYEMLSRESNAIINKNLNFIISAGMYPGLSELFPSYCYNKLEKEVCCMEVYVANQGSKLSYNAAYDFLKGIEENEGYGMKYLTNNKIYQVSQNVPHIVSMGSPIGDMEMYPMLHFEFIRCAKKWNVKDCFFYYAYPSKEFMNEIMIINAMRHFKNSIDISECAWRLVEICQNKENREECTLLQIRFVLNDGKKEIYSFSYPGNANDLTGYAGACIAYNLIRGNIFSHPGVRLASDINLPDCIIKDLMKLGVILFKKEEK</sequence>
<evidence type="ECO:0000313" key="3">
    <source>
        <dbReference type="Proteomes" id="UP000095712"/>
    </source>
</evidence>